<dbReference type="EMBL" id="CP095068">
    <property type="protein sequence ID" value="UOQ69773.1"/>
    <property type="molecule type" value="Genomic_DNA"/>
</dbReference>
<keyword evidence="3" id="KW-1185">Reference proteome</keyword>
<organism evidence="2 3">
    <name type="scientific">Hymenobacter volaticus</name>
    <dbReference type="NCBI Taxonomy" id="2932254"/>
    <lineage>
        <taxon>Bacteria</taxon>
        <taxon>Pseudomonadati</taxon>
        <taxon>Bacteroidota</taxon>
        <taxon>Cytophagia</taxon>
        <taxon>Cytophagales</taxon>
        <taxon>Hymenobacteraceae</taxon>
        <taxon>Hymenobacter</taxon>
    </lineage>
</organism>
<dbReference type="RefSeq" id="WP_245127621.1">
    <property type="nucleotide sequence ID" value="NZ_CP095068.1"/>
</dbReference>
<sequence>MFSTLLWLTAFGETNYLAFSILSLMLLATFFWRVLHQKKTTKVAPSTPYWSVEKDSAWSSLPDQEIVTIAEYKAQKHRLLRS</sequence>
<geneLocation type="plasmid" evidence="2 3">
    <name>unnamed7</name>
</geneLocation>
<protein>
    <submittedName>
        <fullName evidence="2">Uncharacterized protein</fullName>
    </submittedName>
</protein>
<keyword evidence="1" id="KW-0472">Membrane</keyword>
<name>A0ABY4GG41_9BACT</name>
<gene>
    <name evidence="2" type="ORF">MUN86_29615</name>
</gene>
<dbReference type="Proteomes" id="UP000830401">
    <property type="component" value="Plasmid unnamed7"/>
</dbReference>
<keyword evidence="1" id="KW-1133">Transmembrane helix</keyword>
<evidence type="ECO:0000313" key="3">
    <source>
        <dbReference type="Proteomes" id="UP000830401"/>
    </source>
</evidence>
<evidence type="ECO:0000256" key="1">
    <source>
        <dbReference type="SAM" id="Phobius"/>
    </source>
</evidence>
<proteinExistence type="predicted"/>
<reference evidence="2" key="1">
    <citation type="submission" date="2022-04" db="EMBL/GenBank/DDBJ databases">
        <title>Hymenobacter sp. isolated from the air.</title>
        <authorList>
            <person name="Won M."/>
            <person name="Lee C.-M."/>
            <person name="Woen H.-Y."/>
            <person name="Kwon S.-W."/>
        </authorList>
    </citation>
    <scope>NUCLEOTIDE SEQUENCE</scope>
    <source>
        <strain evidence="2">5420S-77</strain>
        <plasmid evidence="2">unnamed7</plasmid>
    </source>
</reference>
<feature type="transmembrane region" description="Helical" evidence="1">
    <location>
        <begin position="16"/>
        <end position="35"/>
    </location>
</feature>
<keyword evidence="2" id="KW-0614">Plasmid</keyword>
<keyword evidence="1" id="KW-0812">Transmembrane</keyword>
<evidence type="ECO:0000313" key="2">
    <source>
        <dbReference type="EMBL" id="UOQ69773.1"/>
    </source>
</evidence>
<accession>A0ABY4GG41</accession>